<dbReference type="OrthoDB" id="10012704at2759"/>
<comment type="similarity">
    <text evidence="1">Belongs to the TPRG1 family.</text>
</comment>
<dbReference type="PANTHER" id="PTHR31108">
    <property type="entry name" value="TUMOR PROTEIN P63-REGULATED GENE 1-LIKE PROTEIN"/>
    <property type="match status" value="1"/>
</dbReference>
<sequence length="319" mass="35161">MADAHYRRQDQDLSTTSESSDQQTAINMEQNLADEKGGLMDLSGVKLELTRPDTAPPDARLYNGAEAEVSFAGPAGPTAAAPETKPVKIGGGGDISENIARGFFAYRPGAFDLAVETTKSEVVLPDVDGSLRGAWLLTEIDHWDSEKERLVLLTDNCLLVVFFDFVASKIHSFKRIVLKNLTSVKIGPFEYPPNSLMPRRAGTGVQLYWSREEATAVQKWNPFNRDIPYAIFSSHPLIERTLRDPDVYRVSTLEPLKVETFHVALVQGSQAVRATQSPNSPALNVVEGPILIESYASLWSLIHNQSRLGFSRERGGVSF</sequence>
<gene>
    <name evidence="5" type="primary">LOC109472668</name>
</gene>
<evidence type="ECO:0000313" key="5">
    <source>
        <dbReference type="RefSeq" id="XP_019628067.1"/>
    </source>
</evidence>
<evidence type="ECO:0000259" key="3">
    <source>
        <dbReference type="PROSITE" id="PS51791"/>
    </source>
</evidence>
<dbReference type="InterPro" id="IPR040242">
    <property type="entry name" value="TPRG1-like"/>
</dbReference>
<dbReference type="PROSITE" id="PS51791">
    <property type="entry name" value="HSAC2"/>
    <property type="match status" value="1"/>
</dbReference>
<accession>A0A6P4ZAE9</accession>
<evidence type="ECO:0000256" key="2">
    <source>
        <dbReference type="SAM" id="MobiDB-lite"/>
    </source>
</evidence>
<dbReference type="AlphaFoldDB" id="A0A6P4ZAE9"/>
<feature type="compositionally biased region" description="Polar residues" evidence="2">
    <location>
        <begin position="12"/>
        <end position="27"/>
    </location>
</feature>
<evidence type="ECO:0000313" key="4">
    <source>
        <dbReference type="Proteomes" id="UP000515135"/>
    </source>
</evidence>
<feature type="compositionally biased region" description="Basic and acidic residues" evidence="2">
    <location>
        <begin position="1"/>
        <end position="11"/>
    </location>
</feature>
<feature type="domain" description="HSac2" evidence="3">
    <location>
        <begin position="105"/>
        <end position="266"/>
    </location>
</feature>
<reference evidence="5" key="1">
    <citation type="submission" date="2025-08" db="UniProtKB">
        <authorList>
            <consortium name="RefSeq"/>
        </authorList>
    </citation>
    <scope>IDENTIFICATION</scope>
    <source>
        <tissue evidence="5">Gonad</tissue>
    </source>
</reference>
<dbReference type="RefSeq" id="XP_019628067.1">
    <property type="nucleotide sequence ID" value="XM_019772508.1"/>
</dbReference>
<dbReference type="Proteomes" id="UP000515135">
    <property type="component" value="Unplaced"/>
</dbReference>
<evidence type="ECO:0000256" key="1">
    <source>
        <dbReference type="ARBA" id="ARBA00009163"/>
    </source>
</evidence>
<feature type="region of interest" description="Disordered" evidence="2">
    <location>
        <begin position="1"/>
        <end position="27"/>
    </location>
</feature>
<proteinExistence type="inferred from homology"/>
<keyword evidence="4" id="KW-1185">Reference proteome</keyword>
<dbReference type="GO" id="GO:0005737">
    <property type="term" value="C:cytoplasm"/>
    <property type="evidence" value="ECO:0007669"/>
    <property type="project" value="TreeGrafter"/>
</dbReference>
<dbReference type="KEGG" id="bbel:109472668"/>
<dbReference type="GeneID" id="109472668"/>
<organism evidence="4 5">
    <name type="scientific">Branchiostoma belcheri</name>
    <name type="common">Amphioxus</name>
    <dbReference type="NCBI Taxonomy" id="7741"/>
    <lineage>
        <taxon>Eukaryota</taxon>
        <taxon>Metazoa</taxon>
        <taxon>Chordata</taxon>
        <taxon>Cephalochordata</taxon>
        <taxon>Leptocardii</taxon>
        <taxon>Amphioxiformes</taxon>
        <taxon>Branchiostomatidae</taxon>
        <taxon>Branchiostoma</taxon>
    </lineage>
</organism>
<dbReference type="InterPro" id="IPR034753">
    <property type="entry name" value="hSac2"/>
</dbReference>
<name>A0A6P4ZAE9_BRABE</name>
<protein>
    <submittedName>
        <fullName evidence="5">Tumor protein p63-regulated gene 1-like protein isoform X1</fullName>
    </submittedName>
</protein>
<dbReference type="Pfam" id="PF12456">
    <property type="entry name" value="hSac2"/>
    <property type="match status" value="1"/>
</dbReference>
<dbReference type="PANTHER" id="PTHR31108:SF1">
    <property type="entry name" value="HSAC2 DOMAIN-CONTAINING PROTEIN"/>
    <property type="match status" value="1"/>
</dbReference>
<dbReference type="InterPro" id="IPR022158">
    <property type="entry name" value="Inositol_phosphatase"/>
</dbReference>